<accession>A0A0D5NJM8</accession>
<dbReference type="InterPro" id="IPR040190">
    <property type="entry name" value="MURQ/GCKR"/>
</dbReference>
<dbReference type="InterPro" id="IPR005488">
    <property type="entry name" value="Etherase_MurQ"/>
</dbReference>
<organism evidence="14 15">
    <name type="scientific">Paenibacillus beijingensis</name>
    <dbReference type="NCBI Taxonomy" id="1126833"/>
    <lineage>
        <taxon>Bacteria</taxon>
        <taxon>Bacillati</taxon>
        <taxon>Bacillota</taxon>
        <taxon>Bacilli</taxon>
        <taxon>Bacillales</taxon>
        <taxon>Paenibacillaceae</taxon>
        <taxon>Paenibacillus</taxon>
    </lineage>
</organism>
<sequence>MNLSTDHLTSEQQNERTRHIDKMSAEQILRLINAEDRLVPGAVEACIPDIALAVEAVVRSFKMGGRLLYFGAGTSGRLGILDASECPPTYGTDPDQVVGVIAGGERAIRHPVEGYEDSEELGRSEADDMNVGPIDVVVGIAASGRTPYVIGVMKRARELGATVVGISNNSPSAMDEAASIMIEAVVGPEVVLGSTRMKAGTAQKLILNMLTTASMILSGKVYDNLMVDMQSSNQKLVDRGKRLISLATGADEDTIETAYRESDAHVKTAIVMILLGVGAEEARSLLRQADGFVRKAIELYRSPA</sequence>
<comment type="pathway">
    <text evidence="12">Amino-sugar metabolism; N-acetylmuramate degradation.</text>
</comment>
<dbReference type="GO" id="GO:0097367">
    <property type="term" value="F:carbohydrate derivative binding"/>
    <property type="evidence" value="ECO:0007669"/>
    <property type="project" value="InterPro"/>
</dbReference>
<dbReference type="EC" id="4.2.1.126" evidence="8 12"/>
<dbReference type="Gene3D" id="3.40.50.10490">
    <property type="entry name" value="Glucose-6-phosphate isomerase like protein, domain 1"/>
    <property type="match status" value="1"/>
</dbReference>
<feature type="active site" description="Proton donor" evidence="12">
    <location>
        <position position="85"/>
    </location>
</feature>
<dbReference type="HAMAP" id="MF_00068">
    <property type="entry name" value="MurQ"/>
    <property type="match status" value="1"/>
</dbReference>
<dbReference type="HOGENOM" id="CLU_049049_1_1_9"/>
<dbReference type="STRING" id="1126833.VN24_13975"/>
<dbReference type="OrthoDB" id="9813395at2"/>
<comment type="similarity">
    <text evidence="7 12">Belongs to the GCKR-like family. MurNAc-6-P etherase subfamily.</text>
</comment>
<dbReference type="InterPro" id="IPR046348">
    <property type="entry name" value="SIS_dom_sf"/>
</dbReference>
<dbReference type="FunFam" id="1.10.8.1080:FF:000001">
    <property type="entry name" value="N-acetylmuramic acid 6-phosphate etherase"/>
    <property type="match status" value="1"/>
</dbReference>
<dbReference type="FunFam" id="3.40.50.10490:FF:000014">
    <property type="entry name" value="N-acetylmuramic acid 6-phosphate etherase"/>
    <property type="match status" value="1"/>
</dbReference>
<evidence type="ECO:0000259" key="13">
    <source>
        <dbReference type="PROSITE" id="PS51464"/>
    </source>
</evidence>
<reference evidence="14 15" key="1">
    <citation type="journal article" date="2015" name="J. Biotechnol.">
        <title>Complete genome sequence of Paenibacillus beijingensis 7188(T) (=DSM 24997(T)), a novel rhizobacterium from jujube garden soil.</title>
        <authorList>
            <person name="Kwak Y."/>
            <person name="Shin J.H."/>
        </authorList>
    </citation>
    <scope>NUCLEOTIDE SEQUENCE [LARGE SCALE GENOMIC DNA]</scope>
    <source>
        <strain evidence="14 15">DSM 24997</strain>
    </source>
</reference>
<evidence type="ECO:0000256" key="1">
    <source>
        <dbReference type="ARBA" id="ARBA00011738"/>
    </source>
</evidence>
<dbReference type="Gene3D" id="1.10.8.1080">
    <property type="match status" value="1"/>
</dbReference>
<comment type="function">
    <text evidence="12">Specifically catalyzes the cleavage of the D-lactyl ether substituent of MurNAc 6-phosphate, producing GlcNAc 6-phosphate and D-lactate.</text>
</comment>
<comment type="pathway">
    <text evidence="5">Amino-sugar metabolism; 1,6-anhydro-N-acetylmuramate degradation.</text>
</comment>
<evidence type="ECO:0000256" key="11">
    <source>
        <dbReference type="ARBA" id="ARBA00084049"/>
    </source>
</evidence>
<dbReference type="NCBIfam" id="TIGR00274">
    <property type="entry name" value="N-acetylmuramic acid 6-phosphate etherase"/>
    <property type="match status" value="1"/>
</dbReference>
<name>A0A0D5NJM8_9BACL</name>
<dbReference type="GO" id="GO:0016835">
    <property type="term" value="F:carbon-oxygen lyase activity"/>
    <property type="evidence" value="ECO:0007669"/>
    <property type="project" value="UniProtKB-UniRule"/>
</dbReference>
<evidence type="ECO:0000256" key="2">
    <source>
        <dbReference type="ARBA" id="ARBA00023239"/>
    </source>
</evidence>
<evidence type="ECO:0000313" key="15">
    <source>
        <dbReference type="Proteomes" id="UP000032633"/>
    </source>
</evidence>
<comment type="catalytic activity">
    <reaction evidence="4 12">
        <text>N-acetyl-D-muramate 6-phosphate + H2O = N-acetyl-D-glucosamine 6-phosphate + (R)-lactate</text>
        <dbReference type="Rhea" id="RHEA:26410"/>
        <dbReference type="ChEBI" id="CHEBI:15377"/>
        <dbReference type="ChEBI" id="CHEBI:16004"/>
        <dbReference type="ChEBI" id="CHEBI:57513"/>
        <dbReference type="ChEBI" id="CHEBI:58722"/>
        <dbReference type="EC" id="4.2.1.126"/>
    </reaction>
</comment>
<keyword evidence="15" id="KW-1185">Reference proteome</keyword>
<dbReference type="InterPro" id="IPR001347">
    <property type="entry name" value="SIS_dom"/>
</dbReference>
<dbReference type="Proteomes" id="UP000032633">
    <property type="component" value="Chromosome"/>
</dbReference>
<dbReference type="PROSITE" id="PS51464">
    <property type="entry name" value="SIS"/>
    <property type="match status" value="1"/>
</dbReference>
<evidence type="ECO:0000256" key="10">
    <source>
        <dbReference type="ARBA" id="ARBA00077905"/>
    </source>
</evidence>
<comment type="subunit">
    <text evidence="1 12">Homodimer.</text>
</comment>
<dbReference type="GO" id="GO:0016803">
    <property type="term" value="F:ether hydrolase activity"/>
    <property type="evidence" value="ECO:0007669"/>
    <property type="project" value="TreeGrafter"/>
</dbReference>
<dbReference type="GO" id="GO:0009254">
    <property type="term" value="P:peptidoglycan turnover"/>
    <property type="evidence" value="ECO:0007669"/>
    <property type="project" value="TreeGrafter"/>
</dbReference>
<dbReference type="AlphaFoldDB" id="A0A0D5NJM8"/>
<evidence type="ECO:0000256" key="8">
    <source>
        <dbReference type="ARBA" id="ARBA00067056"/>
    </source>
</evidence>
<evidence type="ECO:0000256" key="3">
    <source>
        <dbReference type="ARBA" id="ARBA00023277"/>
    </source>
</evidence>
<dbReference type="UniPathway" id="UPA00342"/>
<proteinExistence type="inferred from homology"/>
<dbReference type="GO" id="GO:0046348">
    <property type="term" value="P:amino sugar catabolic process"/>
    <property type="evidence" value="ECO:0007669"/>
    <property type="project" value="InterPro"/>
</dbReference>
<evidence type="ECO:0000256" key="12">
    <source>
        <dbReference type="HAMAP-Rule" id="MF_00068"/>
    </source>
</evidence>
<feature type="domain" description="SIS" evidence="13">
    <location>
        <begin position="57"/>
        <end position="220"/>
    </location>
</feature>
<gene>
    <name evidence="12 14" type="primary">murQ</name>
    <name evidence="14" type="ORF">VN24_13975</name>
</gene>
<dbReference type="NCBIfam" id="NF009222">
    <property type="entry name" value="PRK12570.1"/>
    <property type="match status" value="1"/>
</dbReference>
<dbReference type="CDD" id="cd05007">
    <property type="entry name" value="SIS_Etherase"/>
    <property type="match status" value="1"/>
</dbReference>
<evidence type="ECO:0000256" key="7">
    <source>
        <dbReference type="ARBA" id="ARBA00061234"/>
    </source>
</evidence>
<dbReference type="SUPFAM" id="SSF53697">
    <property type="entry name" value="SIS domain"/>
    <property type="match status" value="1"/>
</dbReference>
<evidence type="ECO:0000256" key="6">
    <source>
        <dbReference type="ARBA" id="ARBA00060672"/>
    </source>
</evidence>
<dbReference type="PANTHER" id="PTHR10088:SF4">
    <property type="entry name" value="GLUCOKINASE REGULATORY PROTEIN"/>
    <property type="match status" value="1"/>
</dbReference>
<dbReference type="GO" id="GO:0097173">
    <property type="term" value="P:N-acetylmuramic acid catabolic process"/>
    <property type="evidence" value="ECO:0007669"/>
    <property type="project" value="UniProtKB-UniPathway"/>
</dbReference>
<dbReference type="KEGG" id="pbj:VN24_13975"/>
<feature type="active site" evidence="12">
    <location>
        <position position="116"/>
    </location>
</feature>
<dbReference type="NCBIfam" id="NF003915">
    <property type="entry name" value="PRK05441.1"/>
    <property type="match status" value="1"/>
</dbReference>
<dbReference type="Pfam" id="PF22645">
    <property type="entry name" value="GKRP_SIS_N"/>
    <property type="match status" value="1"/>
</dbReference>
<protein>
    <recommendedName>
        <fullName evidence="9 12">N-acetylmuramic acid 6-phosphate etherase</fullName>
        <shortName evidence="12">MurNAc-6-P etherase</shortName>
        <ecNumber evidence="8 12">4.2.1.126</ecNumber>
    </recommendedName>
    <alternativeName>
        <fullName evidence="11 12">N-acetylmuramic acid 6-phosphate hydrolase</fullName>
    </alternativeName>
    <alternativeName>
        <fullName evidence="10 12">N-acetylmuramic acid 6-phosphate lyase</fullName>
    </alternativeName>
</protein>
<evidence type="ECO:0000256" key="5">
    <source>
        <dbReference type="ARBA" id="ARBA00060595"/>
    </source>
</evidence>
<dbReference type="PANTHER" id="PTHR10088">
    <property type="entry name" value="GLUCOKINASE REGULATORY PROTEIN"/>
    <property type="match status" value="1"/>
</dbReference>
<reference evidence="15" key="2">
    <citation type="submission" date="2015-03" db="EMBL/GenBank/DDBJ databases">
        <title>Genome sequence of Paenibacillus beijingensis strain DSM 24997T.</title>
        <authorList>
            <person name="Kwak Y."/>
            <person name="Shin J.-H."/>
        </authorList>
    </citation>
    <scope>NUCLEOTIDE SEQUENCE [LARGE SCALE GENOMIC DNA]</scope>
    <source>
        <strain evidence="15">DSM 24997</strain>
    </source>
</reference>
<evidence type="ECO:0000313" key="14">
    <source>
        <dbReference type="EMBL" id="AJY75476.1"/>
    </source>
</evidence>
<dbReference type="RefSeq" id="WP_045670905.1">
    <property type="nucleotide sequence ID" value="NZ_CP011058.1"/>
</dbReference>
<evidence type="ECO:0000256" key="4">
    <source>
        <dbReference type="ARBA" id="ARBA00051747"/>
    </source>
</evidence>
<evidence type="ECO:0000256" key="9">
    <source>
        <dbReference type="ARBA" id="ARBA00070061"/>
    </source>
</evidence>
<dbReference type="EMBL" id="CP011058">
    <property type="protein sequence ID" value="AJY75476.1"/>
    <property type="molecule type" value="Genomic_DNA"/>
</dbReference>
<comment type="miscellaneous">
    <text evidence="12">A lyase-type mechanism (elimination/hydration) is suggested for the cleavage of the lactyl ether bond of MurNAc 6-phosphate, with the formation of an alpha,beta-unsaturated aldehyde intermediate with (E)-stereochemistry, followed by the syn addition of water to give product.</text>
</comment>
<keyword evidence="2 12" id="KW-0456">Lyase</keyword>
<comment type="pathway">
    <text evidence="6">Cell wall biogenesis.</text>
</comment>
<keyword evidence="3 12" id="KW-0119">Carbohydrate metabolism</keyword>
<dbReference type="PATRIC" id="fig|1126833.4.peg.3046"/>